<gene>
    <name evidence="2" type="ORF">FB560_2888</name>
</gene>
<sequence>MASRARLVAVNRVVTAGGLDESGVDAAIVDQARNLARMLDKLDKVDPPLNLLRLYDSALTKLQRAVERNLSANRGRKATEPEPMDVPEGVTSPPALTIVEESPLAKLRREKQARRAG</sequence>
<reference evidence="2 3" key="1">
    <citation type="submission" date="2019-06" db="EMBL/GenBank/DDBJ databases">
        <title>Sequencing the genomes of 1000 actinobacteria strains.</title>
        <authorList>
            <person name="Klenk H.-P."/>
        </authorList>
    </citation>
    <scope>NUCLEOTIDE SEQUENCE [LARGE SCALE GENOMIC DNA]</scope>
    <source>
        <strain evidence="2 3">DSM 20169</strain>
    </source>
</reference>
<evidence type="ECO:0000256" key="1">
    <source>
        <dbReference type="SAM" id="MobiDB-lite"/>
    </source>
</evidence>
<dbReference type="EMBL" id="VFOX01000001">
    <property type="protein sequence ID" value="TQL87221.1"/>
    <property type="molecule type" value="Genomic_DNA"/>
</dbReference>
<name>A0A543BQX2_9MICO</name>
<protein>
    <submittedName>
        <fullName evidence="2">Uncharacterized protein</fullName>
    </submittedName>
</protein>
<dbReference type="AlphaFoldDB" id="A0A543BQX2"/>
<evidence type="ECO:0000313" key="2">
    <source>
        <dbReference type="EMBL" id="TQL87221.1"/>
    </source>
</evidence>
<comment type="caution">
    <text evidence="2">The sequence shown here is derived from an EMBL/GenBank/DDBJ whole genome shotgun (WGS) entry which is preliminary data.</text>
</comment>
<organism evidence="2 3">
    <name type="scientific">Microbacterium saperdae</name>
    <dbReference type="NCBI Taxonomy" id="69368"/>
    <lineage>
        <taxon>Bacteria</taxon>
        <taxon>Bacillati</taxon>
        <taxon>Actinomycetota</taxon>
        <taxon>Actinomycetes</taxon>
        <taxon>Micrococcales</taxon>
        <taxon>Microbacteriaceae</taxon>
        <taxon>Microbacterium</taxon>
    </lineage>
</organism>
<dbReference type="Proteomes" id="UP000317209">
    <property type="component" value="Unassembled WGS sequence"/>
</dbReference>
<feature type="compositionally biased region" description="Basic residues" evidence="1">
    <location>
        <begin position="106"/>
        <end position="117"/>
    </location>
</feature>
<keyword evidence="3" id="KW-1185">Reference proteome</keyword>
<accession>A0A543BQX2</accession>
<feature type="region of interest" description="Disordered" evidence="1">
    <location>
        <begin position="68"/>
        <end position="117"/>
    </location>
</feature>
<proteinExistence type="predicted"/>
<evidence type="ECO:0000313" key="3">
    <source>
        <dbReference type="Proteomes" id="UP000317209"/>
    </source>
</evidence>